<dbReference type="Pfam" id="PF00005">
    <property type="entry name" value="ABC_tran"/>
    <property type="match status" value="1"/>
</dbReference>
<dbReference type="InterPro" id="IPR039421">
    <property type="entry name" value="Type_1_exporter"/>
</dbReference>
<dbReference type="GO" id="GO:0005524">
    <property type="term" value="F:ATP binding"/>
    <property type="evidence" value="ECO:0007669"/>
    <property type="project" value="InterPro"/>
</dbReference>
<dbReference type="InterPro" id="IPR027417">
    <property type="entry name" value="P-loop_NTPase"/>
</dbReference>
<gene>
    <name evidence="2" type="ORF">H1R20_g10825</name>
</gene>
<feature type="domain" description="ABC transporter" evidence="1">
    <location>
        <begin position="171"/>
        <end position="381"/>
    </location>
</feature>
<proteinExistence type="predicted"/>
<reference evidence="2" key="1">
    <citation type="submission" date="2022-06" db="EMBL/GenBank/DDBJ databases">
        <title>Genome Sequence of Candolleomyces eurysporus.</title>
        <authorList>
            <person name="Buettner E."/>
        </authorList>
    </citation>
    <scope>NUCLEOTIDE SEQUENCE</scope>
    <source>
        <strain evidence="2">VTCC 930004</strain>
    </source>
</reference>
<dbReference type="SUPFAM" id="SSF52540">
    <property type="entry name" value="P-loop containing nucleoside triphosphate hydrolases"/>
    <property type="match status" value="1"/>
</dbReference>
<name>A0A9W8IZJ4_9AGAR</name>
<dbReference type="PANTHER" id="PTHR24221:SF632">
    <property type="entry name" value="ATP-DEPENDENT LIPID A-CORE FLIPPASE"/>
    <property type="match status" value="1"/>
</dbReference>
<evidence type="ECO:0000259" key="1">
    <source>
        <dbReference type="PROSITE" id="PS50893"/>
    </source>
</evidence>
<dbReference type="GO" id="GO:0016887">
    <property type="term" value="F:ATP hydrolysis activity"/>
    <property type="evidence" value="ECO:0007669"/>
    <property type="project" value="InterPro"/>
</dbReference>
<dbReference type="OrthoDB" id="6500128at2759"/>
<comment type="caution">
    <text evidence="2">The sequence shown here is derived from an EMBL/GenBank/DDBJ whole genome shotgun (WGS) entry which is preliminary data.</text>
</comment>
<dbReference type="AlphaFoldDB" id="A0A9W8IZJ4"/>
<evidence type="ECO:0000313" key="3">
    <source>
        <dbReference type="Proteomes" id="UP001140091"/>
    </source>
</evidence>
<dbReference type="PANTHER" id="PTHR24221">
    <property type="entry name" value="ATP-BINDING CASSETTE SUB-FAMILY B"/>
    <property type="match status" value="1"/>
</dbReference>
<dbReference type="EMBL" id="JANBPK010001071">
    <property type="protein sequence ID" value="KAJ2926261.1"/>
    <property type="molecule type" value="Genomic_DNA"/>
</dbReference>
<organism evidence="2 3">
    <name type="scientific">Candolleomyces eurysporus</name>
    <dbReference type="NCBI Taxonomy" id="2828524"/>
    <lineage>
        <taxon>Eukaryota</taxon>
        <taxon>Fungi</taxon>
        <taxon>Dikarya</taxon>
        <taxon>Basidiomycota</taxon>
        <taxon>Agaricomycotina</taxon>
        <taxon>Agaricomycetes</taxon>
        <taxon>Agaricomycetidae</taxon>
        <taxon>Agaricales</taxon>
        <taxon>Agaricineae</taxon>
        <taxon>Psathyrellaceae</taxon>
        <taxon>Candolleomyces</taxon>
    </lineage>
</organism>
<dbReference type="Proteomes" id="UP001140091">
    <property type="component" value="Unassembled WGS sequence"/>
</dbReference>
<keyword evidence="3" id="KW-1185">Reference proteome</keyword>
<dbReference type="PROSITE" id="PS50893">
    <property type="entry name" value="ABC_TRANSPORTER_2"/>
    <property type="match status" value="1"/>
</dbReference>
<evidence type="ECO:0000313" key="2">
    <source>
        <dbReference type="EMBL" id="KAJ2926261.1"/>
    </source>
</evidence>
<accession>A0A9W8IZJ4</accession>
<sequence>MLSGVCANKVHNKDYLSKTGVGRMNFNKLFRKDIVAGNMGGLIWRLYQRYTVTVGDTAGHRGEVKNSSWYTKLSRHIRDPINALAQVYTCFRVINSPSLVPLSLASFQLVNSTAVSLSAALRQLGNGIDQAARELEQLRQFYEFLEKPNKIKDGSTPFPENQADLRQGISVEFKNVSFSYTQDGKKFALRNVSFKIEQGQLCVIVGENGSGKSTILTLITRIYDITEGQILLNGVDLRTLKLDDVRKTIAVLFQEYTIYPLTLAENIGYGDPENAEDMDMIQRAADLGGAGEFIESLPHKFSTYIVRPERDTEFGAASHGSVFEGKKVDFSKLKLNEDVSDFSGGQKQRIALYMCKGELLEAGTHVDLLKSGGEYANFWNLQAEDFL</sequence>
<protein>
    <recommendedName>
        <fullName evidence="1">ABC transporter domain-containing protein</fullName>
    </recommendedName>
</protein>
<dbReference type="InterPro" id="IPR003439">
    <property type="entry name" value="ABC_transporter-like_ATP-bd"/>
</dbReference>
<dbReference type="Gene3D" id="3.40.50.300">
    <property type="entry name" value="P-loop containing nucleotide triphosphate hydrolases"/>
    <property type="match status" value="1"/>
</dbReference>
<dbReference type="GO" id="GO:0034040">
    <property type="term" value="F:ATPase-coupled lipid transmembrane transporter activity"/>
    <property type="evidence" value="ECO:0007669"/>
    <property type="project" value="TreeGrafter"/>
</dbReference>
<feature type="non-terminal residue" evidence="2">
    <location>
        <position position="387"/>
    </location>
</feature>